<sequence length="168" mass="19599">MKDPLIEIPKLSPADARELYFSTEAYVWGYNAGIDKFSAAYGDPAKYGTIYTGFTVPKLELSEYTFDDSKQEEEFTRGFVQAVAKLYVLNYSARSELQRLQLAFNWLTRESNLTRRFSQTTGQPDFVELKFTLMHTHNLVDEVFNRSLQDLEMQLYYNLRQKYGLRPA</sequence>
<name>A0A5P8PP46_9CAUD</name>
<evidence type="ECO:0000313" key="2">
    <source>
        <dbReference type="Proteomes" id="UP000325424"/>
    </source>
</evidence>
<proteinExistence type="predicted"/>
<reference evidence="2" key="1">
    <citation type="submission" date="2019-06" db="EMBL/GenBank/DDBJ databases">
        <title>Complete genome sequence of Stenotrophomonas phage Moby.</title>
        <authorList>
            <person name="Vicary A."/>
            <person name="Newkirk H."/>
            <person name="Moreland R."/>
            <person name="Liu M."/>
            <person name="Ramsey J."/>
            <person name="Gonzalez C.F."/>
            <person name="Leavitt J."/>
        </authorList>
    </citation>
    <scope>NUCLEOTIDE SEQUENCE [LARGE SCALE GENOMIC DNA]</scope>
</reference>
<accession>A0A5P8PP46</accession>
<protein>
    <submittedName>
        <fullName evidence="1">Uncharacterized protein</fullName>
    </submittedName>
</protein>
<evidence type="ECO:0000313" key="1">
    <source>
        <dbReference type="EMBL" id="QFR57810.1"/>
    </source>
</evidence>
<organism evidence="1 2">
    <name type="scientific">Stenotrophomonas phage Moby</name>
    <dbReference type="NCBI Taxonomy" id="2601680"/>
    <lineage>
        <taxon>Viruses</taxon>
        <taxon>Duplodnaviria</taxon>
        <taxon>Heunggongvirae</taxon>
        <taxon>Uroviricota</taxon>
        <taxon>Caudoviricetes</taxon>
        <taxon>Menderavirus</taxon>
        <taxon>Menderavirus moby</taxon>
    </lineage>
</organism>
<gene>
    <name evidence="1" type="ORF">CPT_Moby_062</name>
</gene>
<dbReference type="EMBL" id="MN095772">
    <property type="protein sequence ID" value="QFR57810.1"/>
    <property type="molecule type" value="Genomic_DNA"/>
</dbReference>
<keyword evidence="2" id="KW-1185">Reference proteome</keyword>
<dbReference type="Proteomes" id="UP000325424">
    <property type="component" value="Segment"/>
</dbReference>